<proteinExistence type="predicted"/>
<dbReference type="GO" id="GO:0009116">
    <property type="term" value="P:nucleoside metabolic process"/>
    <property type="evidence" value="ECO:0007669"/>
    <property type="project" value="InterPro"/>
</dbReference>
<dbReference type="Gene3D" id="3.40.50.1580">
    <property type="entry name" value="Nucleoside phosphorylase domain"/>
    <property type="match status" value="1"/>
</dbReference>
<dbReference type="AlphaFoldDB" id="A0A9Q9AWF7"/>
<dbReference type="GO" id="GO:0003824">
    <property type="term" value="F:catalytic activity"/>
    <property type="evidence" value="ECO:0007669"/>
    <property type="project" value="InterPro"/>
</dbReference>
<dbReference type="InterPro" id="IPR053137">
    <property type="entry name" value="NLR-like"/>
</dbReference>
<reference evidence="1" key="1">
    <citation type="submission" date="2022-06" db="EMBL/GenBank/DDBJ databases">
        <title>Complete genome sequences of two strains of the flax pathogen Septoria linicola.</title>
        <authorList>
            <person name="Lapalu N."/>
            <person name="Simon A."/>
            <person name="Demenou B."/>
            <person name="Paumier D."/>
            <person name="Guillot M.-P."/>
            <person name="Gout L."/>
            <person name="Valade R."/>
        </authorList>
    </citation>
    <scope>NUCLEOTIDE SEQUENCE</scope>
    <source>
        <strain evidence="1">SE15195</strain>
    </source>
</reference>
<dbReference type="EMBL" id="CP099422">
    <property type="protein sequence ID" value="USW53076.1"/>
    <property type="molecule type" value="Genomic_DNA"/>
</dbReference>
<dbReference type="InterPro" id="IPR035994">
    <property type="entry name" value="Nucleoside_phosphorylase_sf"/>
</dbReference>
<keyword evidence="2" id="KW-1185">Reference proteome</keyword>
<protein>
    <submittedName>
        <fullName evidence="1">Nucleoside phosphorylase superfamily</fullName>
    </submittedName>
</protein>
<dbReference type="OrthoDB" id="3847045at2759"/>
<dbReference type="PANTHER" id="PTHR46082:SF6">
    <property type="entry name" value="AAA+ ATPASE DOMAIN-CONTAINING PROTEIN-RELATED"/>
    <property type="match status" value="1"/>
</dbReference>
<organism evidence="1 2">
    <name type="scientific">Septoria linicola</name>
    <dbReference type="NCBI Taxonomy" id="215465"/>
    <lineage>
        <taxon>Eukaryota</taxon>
        <taxon>Fungi</taxon>
        <taxon>Dikarya</taxon>
        <taxon>Ascomycota</taxon>
        <taxon>Pezizomycotina</taxon>
        <taxon>Dothideomycetes</taxon>
        <taxon>Dothideomycetidae</taxon>
        <taxon>Mycosphaerellales</taxon>
        <taxon>Mycosphaerellaceae</taxon>
        <taxon>Septoria</taxon>
    </lineage>
</organism>
<accession>A0A9Q9AWF7</accession>
<gene>
    <name evidence="1" type="ORF">Slin15195_G063950</name>
</gene>
<dbReference type="Proteomes" id="UP001056384">
    <property type="component" value="Chromosome 5"/>
</dbReference>
<evidence type="ECO:0000313" key="1">
    <source>
        <dbReference type="EMBL" id="USW53076.1"/>
    </source>
</evidence>
<dbReference type="SUPFAM" id="SSF53167">
    <property type="entry name" value="Purine and uridine phosphorylases"/>
    <property type="match status" value="1"/>
</dbReference>
<name>A0A9Q9AWF7_9PEZI</name>
<sequence>MSATRTQHDYTIGIICALSLERTALEAMLDGCHDIMPCEPGDTNTYTFGATGKHNVVIACLGFGDSGMISASVVADNLRRSYPSIKLGFMVGIAGAAPHADDESGGLFLGDVVVGCIKGVPSVINFSLGKETTHGFDIRSELAEPPLALQTVVSALEAAYQGSGPTYLNQLQDNIGGNPYLDRKPLSKDYFNMPETPDVLNATTDTSEFVPRKPRFLRDPPPGLEEAKFITTLTGSDNEIWFQYPVVHYGTIACSDTLIQSGAERERVHRLIKDQRKADVLCFETEAAGVVKDWPCLVIRGLSHYADEHQDQAWQNFAAATAAAYARNLLLRLAPQVVGSRGSVKGGERVTLLRDRCKRR</sequence>
<evidence type="ECO:0000313" key="2">
    <source>
        <dbReference type="Proteomes" id="UP001056384"/>
    </source>
</evidence>
<dbReference type="PANTHER" id="PTHR46082">
    <property type="entry name" value="ATP/GTP-BINDING PROTEIN-RELATED"/>
    <property type="match status" value="1"/>
</dbReference>